<evidence type="ECO:0000259" key="6">
    <source>
        <dbReference type="SMART" id="SM01210"/>
    </source>
</evidence>
<dbReference type="OrthoDB" id="7245627at2"/>
<proteinExistence type="predicted"/>
<evidence type="ECO:0000256" key="1">
    <source>
        <dbReference type="ARBA" id="ARBA00022598"/>
    </source>
</evidence>
<feature type="compositionally biased region" description="Basic residues" evidence="5">
    <location>
        <begin position="14"/>
        <end position="26"/>
    </location>
</feature>
<dbReference type="PANTHER" id="PTHR43472:SF1">
    <property type="entry name" value="PHOSPHORIBOSYLAMINE--GLYCINE LIGASE, CHLOROPLASTIC"/>
    <property type="match status" value="1"/>
</dbReference>
<dbReference type="PANTHER" id="PTHR43472">
    <property type="entry name" value="PHOSPHORIBOSYLAMINE--GLYCINE LIGASE"/>
    <property type="match status" value="1"/>
</dbReference>
<comment type="caution">
    <text evidence="7">The sequence shown here is derived from an EMBL/GenBank/DDBJ whole genome shotgun (WGS) entry which is preliminary data.</text>
</comment>
<keyword evidence="1 7" id="KW-0436">Ligase</keyword>
<dbReference type="GO" id="GO:0005524">
    <property type="term" value="F:ATP binding"/>
    <property type="evidence" value="ECO:0007669"/>
    <property type="project" value="UniProtKB-KW"/>
</dbReference>
<evidence type="ECO:0000313" key="7">
    <source>
        <dbReference type="EMBL" id="TDH60281.1"/>
    </source>
</evidence>
<dbReference type="GO" id="GO:0006164">
    <property type="term" value="P:purine nucleotide biosynthetic process"/>
    <property type="evidence" value="ECO:0007669"/>
    <property type="project" value="UniProtKB-KW"/>
</dbReference>
<feature type="region of interest" description="Disordered" evidence="5">
    <location>
        <begin position="14"/>
        <end position="51"/>
    </location>
</feature>
<dbReference type="InterPro" id="IPR037123">
    <property type="entry name" value="PRibGlycinamide_synth_C_sf"/>
</dbReference>
<reference evidence="7 8" key="1">
    <citation type="journal article" date="2016" name="J. Microbiol.">
        <title>Dankookia rubra gen. nov., sp. nov., an alphaproteobacterium isolated from sediment of a shallow stream.</title>
        <authorList>
            <person name="Kim W.H."/>
            <person name="Kim D.H."/>
            <person name="Kang K."/>
            <person name="Ahn T.Y."/>
        </authorList>
    </citation>
    <scope>NUCLEOTIDE SEQUENCE [LARGE SCALE GENOMIC DNA]</scope>
    <source>
        <strain evidence="7 8">JCM30602</strain>
    </source>
</reference>
<evidence type="ECO:0000256" key="5">
    <source>
        <dbReference type="SAM" id="MobiDB-lite"/>
    </source>
</evidence>
<organism evidence="7 8">
    <name type="scientific">Dankookia rubra</name>
    <dbReference type="NCBI Taxonomy" id="1442381"/>
    <lineage>
        <taxon>Bacteria</taxon>
        <taxon>Pseudomonadati</taxon>
        <taxon>Pseudomonadota</taxon>
        <taxon>Alphaproteobacteria</taxon>
        <taxon>Acetobacterales</taxon>
        <taxon>Roseomonadaceae</taxon>
        <taxon>Dankookia</taxon>
    </lineage>
</organism>
<dbReference type="SUPFAM" id="SSF56059">
    <property type="entry name" value="Glutathione synthetase ATP-binding domain-like"/>
    <property type="match status" value="1"/>
</dbReference>
<sequence length="481" mass="53775">MRTMGRVLLMLRSGPRRGRSSRRTRRSALSNRLRRSHDPFTHQDRRSKRHRFGDKTRMRILAIGPRAYLGDVYLSLRREGHEVRVFAEDPPEQRAFGGLIDCVADWRAELDWIGRDGVIFFERIGRGALQDELRVQGFRVVGGSAFGDRLEQEREFGQAVLREAGLAIAASHSFAHPALALEWLARHPGRYVLKHDDTARTTFVGDHPEGADLAFMLRRAGEGRVLLMERLEGVEVGVGAYFDGTRFLRPACIDFEHKRFFPGEMGEMTGEMGTLAAYEGAEPLFAATLDRLAPRFAAARHVGYVNLNLIVNERGIWPLEFTCRFGNPGFAVLAALQPDGWGDLLARMAGGGAAGTPARFAARPGWSVAIVLTVPPFPAHTETAPPEEDPPVFFLHPPEGVELDRYHLVDMRMEDGQLLGRRRSGHLMIVTGAGPTVQAAQEDARARARNVVAPELRWRTDIGDRFLTGERERLRALGWLP</sequence>
<dbReference type="SMART" id="SM01209">
    <property type="entry name" value="GARS_A"/>
    <property type="match status" value="1"/>
</dbReference>
<dbReference type="SMART" id="SM01210">
    <property type="entry name" value="GARS_C"/>
    <property type="match status" value="1"/>
</dbReference>
<evidence type="ECO:0000256" key="4">
    <source>
        <dbReference type="ARBA" id="ARBA00022840"/>
    </source>
</evidence>
<dbReference type="AlphaFoldDB" id="A0A4R5QCW4"/>
<protein>
    <submittedName>
        <fullName evidence="7">Phosphoribosylamine--glycine ligase</fullName>
    </submittedName>
</protein>
<dbReference type="Gene3D" id="3.30.470.20">
    <property type="entry name" value="ATP-grasp fold, B domain"/>
    <property type="match status" value="1"/>
</dbReference>
<evidence type="ECO:0000256" key="3">
    <source>
        <dbReference type="ARBA" id="ARBA00022755"/>
    </source>
</evidence>
<name>A0A4R5QCW4_9PROT</name>
<keyword evidence="4" id="KW-0067">ATP-binding</keyword>
<dbReference type="Pfam" id="PF01071">
    <property type="entry name" value="GARS_A"/>
    <property type="match status" value="1"/>
</dbReference>
<keyword evidence="8" id="KW-1185">Reference proteome</keyword>
<dbReference type="Gene3D" id="3.90.600.10">
    <property type="entry name" value="Phosphoribosylglycinamide synthetase, C-terminal domain"/>
    <property type="match status" value="1"/>
</dbReference>
<accession>A0A4R5QCW4</accession>
<dbReference type="GO" id="GO:0004637">
    <property type="term" value="F:phosphoribosylamine-glycine ligase activity"/>
    <property type="evidence" value="ECO:0007669"/>
    <property type="project" value="InterPro"/>
</dbReference>
<keyword evidence="2" id="KW-0547">Nucleotide-binding</keyword>
<dbReference type="InterPro" id="IPR020561">
    <property type="entry name" value="PRibGlycinamid_synth_ATP-grasp"/>
</dbReference>
<gene>
    <name evidence="7" type="ORF">E2C06_23000</name>
</gene>
<dbReference type="InterPro" id="IPR000115">
    <property type="entry name" value="PRibGlycinamide_synth"/>
</dbReference>
<dbReference type="GO" id="GO:0009113">
    <property type="term" value="P:purine nucleobase biosynthetic process"/>
    <property type="evidence" value="ECO:0007669"/>
    <property type="project" value="InterPro"/>
</dbReference>
<feature type="domain" description="Phosphoribosylglycinamide synthetase C-domain" evidence="6">
    <location>
        <begin position="366"/>
        <end position="467"/>
    </location>
</feature>
<evidence type="ECO:0000256" key="2">
    <source>
        <dbReference type="ARBA" id="ARBA00022741"/>
    </source>
</evidence>
<dbReference type="EMBL" id="SMSJ01000041">
    <property type="protein sequence ID" value="TDH60281.1"/>
    <property type="molecule type" value="Genomic_DNA"/>
</dbReference>
<dbReference type="InterPro" id="IPR020560">
    <property type="entry name" value="PRibGlycinamide_synth_C-dom"/>
</dbReference>
<evidence type="ECO:0000313" key="8">
    <source>
        <dbReference type="Proteomes" id="UP000295096"/>
    </source>
</evidence>
<dbReference type="Proteomes" id="UP000295096">
    <property type="component" value="Unassembled WGS sequence"/>
</dbReference>
<keyword evidence="3" id="KW-0658">Purine biosynthesis</keyword>